<dbReference type="Gene3D" id="3.60.120.10">
    <property type="entry name" value="Anthranilate synthase"/>
    <property type="match status" value="1"/>
</dbReference>
<sequence>MPVIPSPAHSFQDCQSLHDFFVACQASVLESEPVFWVSVTLRLPSVDPLAVLDALQLPQQPSFYWEQPEEDTAIAALDSVALLQVDGEQRFKQAQWFMERTLQHTITAGDTNLPFGGPHFFCSFTFFNETSTVLPPYFPAATVFLPRWQVTRHGNQSLLVANVRLEAHLRPEHLTQEIWQQWQRIKRLTPYVATPWNRSALQLECPLIQETDWFIQAVQSTLGAIAAGDLQKLVLAHALDVPTTTAIPVSHALNALRTRYQNCYVFAVSNGEGQTFLGASPERLLKVTHRQLITDVLAGSAPRGATLLEDASLGNQLLSSAKDVHEHQVVLEFIRTCLRQLHLDPQQASFPHLLQLSNIQHLRTLITATLPPSLHILEILAALHPTPAVAGMPRTLAQDLLRRYETFERHLYAAPLGWVNTQGNGEFAVGIRSALINSTMTRLYAGAGIVAGSDPKRELAEIQLKLHTLLDALL</sequence>
<evidence type="ECO:0000313" key="8">
    <source>
        <dbReference type="Proteomes" id="UP000607397"/>
    </source>
</evidence>
<evidence type="ECO:0000256" key="1">
    <source>
        <dbReference type="ARBA" id="ARBA00000799"/>
    </source>
</evidence>
<proteinExistence type="inferred from homology"/>
<dbReference type="PANTHER" id="PTHR42839:SF2">
    <property type="entry name" value="ISOCHORISMATE SYNTHASE ENTC"/>
    <property type="match status" value="1"/>
</dbReference>
<reference evidence="7" key="1">
    <citation type="submission" date="2019-12" db="EMBL/GenBank/DDBJ databases">
        <title>High-Quality draft genome sequences of three cyanobacteria isolated from the limestone walls of the Old Cathedral of Coimbra.</title>
        <authorList>
            <person name="Tiago I."/>
            <person name="Soares F."/>
            <person name="Portugal A."/>
        </authorList>
    </citation>
    <scope>NUCLEOTIDE SEQUENCE [LARGE SCALE GENOMIC DNA]</scope>
    <source>
        <strain evidence="7">C</strain>
    </source>
</reference>
<protein>
    <recommendedName>
        <fullName evidence="3">isochorismate synthase</fullName>
        <ecNumber evidence="3">5.4.4.2</ecNumber>
    </recommendedName>
    <alternativeName>
        <fullName evidence="5">Isochorismate mutase</fullName>
    </alternativeName>
</protein>
<dbReference type="EC" id="5.4.4.2" evidence="3"/>
<organism evidence="7 8">
    <name type="scientific">Petrachloros mirabilis ULC683</name>
    <dbReference type="NCBI Taxonomy" id="2781853"/>
    <lineage>
        <taxon>Bacteria</taxon>
        <taxon>Bacillati</taxon>
        <taxon>Cyanobacteriota</taxon>
        <taxon>Cyanophyceae</taxon>
        <taxon>Synechococcales</taxon>
        <taxon>Petrachlorosaceae</taxon>
        <taxon>Petrachloros</taxon>
        <taxon>Petrachloros mirabilis</taxon>
    </lineage>
</organism>
<accession>A0A8K2A0Z6</accession>
<dbReference type="AlphaFoldDB" id="A0A8K2A0Z6"/>
<dbReference type="RefSeq" id="WP_161826086.1">
    <property type="nucleotide sequence ID" value="NZ_WVIC01000029.1"/>
</dbReference>
<comment type="similarity">
    <text evidence="2">Belongs to the isochorismate synthase family.</text>
</comment>
<dbReference type="EMBL" id="WVIC01000029">
    <property type="protein sequence ID" value="NCJ07613.1"/>
    <property type="molecule type" value="Genomic_DNA"/>
</dbReference>
<name>A0A8K2A0Z6_9CYAN</name>
<dbReference type="Pfam" id="PF00425">
    <property type="entry name" value="Chorismate_bind"/>
    <property type="match status" value="1"/>
</dbReference>
<keyword evidence="4 7" id="KW-0413">Isomerase</keyword>
<keyword evidence="8" id="KW-1185">Reference proteome</keyword>
<feature type="domain" description="Chorismate-utilising enzyme C-terminal" evidence="6">
    <location>
        <begin position="214"/>
        <end position="465"/>
    </location>
</feature>
<dbReference type="SUPFAM" id="SSF56322">
    <property type="entry name" value="ADC synthase"/>
    <property type="match status" value="1"/>
</dbReference>
<evidence type="ECO:0000256" key="2">
    <source>
        <dbReference type="ARBA" id="ARBA00005297"/>
    </source>
</evidence>
<dbReference type="GO" id="GO:0008909">
    <property type="term" value="F:isochorismate synthase activity"/>
    <property type="evidence" value="ECO:0007669"/>
    <property type="project" value="UniProtKB-EC"/>
</dbReference>
<dbReference type="InterPro" id="IPR005801">
    <property type="entry name" value="ADC_synthase"/>
</dbReference>
<comment type="catalytic activity">
    <reaction evidence="1">
        <text>chorismate = isochorismate</text>
        <dbReference type="Rhea" id="RHEA:18985"/>
        <dbReference type="ChEBI" id="CHEBI:29748"/>
        <dbReference type="ChEBI" id="CHEBI:29780"/>
        <dbReference type="EC" id="5.4.4.2"/>
    </reaction>
</comment>
<evidence type="ECO:0000259" key="6">
    <source>
        <dbReference type="Pfam" id="PF00425"/>
    </source>
</evidence>
<evidence type="ECO:0000256" key="3">
    <source>
        <dbReference type="ARBA" id="ARBA00012824"/>
    </source>
</evidence>
<gene>
    <name evidence="7" type="ORF">GS597_14065</name>
</gene>
<dbReference type="NCBIfam" id="TIGR00543">
    <property type="entry name" value="isochor_syn"/>
    <property type="match status" value="1"/>
</dbReference>
<evidence type="ECO:0000313" key="7">
    <source>
        <dbReference type="EMBL" id="NCJ07613.1"/>
    </source>
</evidence>
<evidence type="ECO:0000256" key="5">
    <source>
        <dbReference type="ARBA" id="ARBA00041564"/>
    </source>
</evidence>
<dbReference type="Proteomes" id="UP000607397">
    <property type="component" value="Unassembled WGS sequence"/>
</dbReference>
<comment type="caution">
    <text evidence="7">The sequence shown here is derived from an EMBL/GenBank/DDBJ whole genome shotgun (WGS) entry which is preliminary data.</text>
</comment>
<dbReference type="PANTHER" id="PTHR42839">
    <property type="entry name" value="ISOCHORISMATE SYNTHASE ENTC"/>
    <property type="match status" value="1"/>
</dbReference>
<dbReference type="InterPro" id="IPR015890">
    <property type="entry name" value="Chorismate_C"/>
</dbReference>
<evidence type="ECO:0000256" key="4">
    <source>
        <dbReference type="ARBA" id="ARBA00023235"/>
    </source>
</evidence>
<dbReference type="InterPro" id="IPR004561">
    <property type="entry name" value="IsoChor_synthase"/>
</dbReference>